<dbReference type="FunFam" id="3.30.460.10:FF:000025">
    <property type="entry name" value="probable GTP diphosphokinase CRSH, chloroplastic"/>
    <property type="match status" value="1"/>
</dbReference>
<evidence type="ECO:0000256" key="12">
    <source>
        <dbReference type="ARBA" id="ARBA00022840"/>
    </source>
</evidence>
<dbReference type="GO" id="GO:0016301">
    <property type="term" value="F:kinase activity"/>
    <property type="evidence" value="ECO:0007669"/>
    <property type="project" value="UniProtKB-KW"/>
</dbReference>
<protein>
    <recommendedName>
        <fullName evidence="3">GTP diphosphokinase</fullName>
        <ecNumber evidence="3">2.7.6.5</ecNumber>
    </recommendedName>
</protein>
<evidence type="ECO:0000256" key="15">
    <source>
        <dbReference type="ARBA" id="ARBA00023134"/>
    </source>
</evidence>
<feature type="domain" description="HD" evidence="17">
    <location>
        <begin position="130"/>
        <end position="230"/>
    </location>
</feature>
<evidence type="ECO:0000256" key="14">
    <source>
        <dbReference type="ARBA" id="ARBA00023016"/>
    </source>
</evidence>
<keyword evidence="11" id="KW-0106">Calcium</keyword>
<dbReference type="PANTHER" id="PTHR21262">
    <property type="entry name" value="GUANOSINE-3',5'-BIS DIPHOSPHATE 3'-PYROPHOSPHOHYDROLASE"/>
    <property type="match status" value="1"/>
</dbReference>
<dbReference type="Gene3D" id="1.10.3210.10">
    <property type="entry name" value="Hypothetical protein af1432"/>
    <property type="match status" value="1"/>
</dbReference>
<evidence type="ECO:0000256" key="8">
    <source>
        <dbReference type="ARBA" id="ARBA00022737"/>
    </source>
</evidence>
<organism evidence="18 19">
    <name type="scientific">Protea cynaroides</name>
    <dbReference type="NCBI Taxonomy" id="273540"/>
    <lineage>
        <taxon>Eukaryota</taxon>
        <taxon>Viridiplantae</taxon>
        <taxon>Streptophyta</taxon>
        <taxon>Embryophyta</taxon>
        <taxon>Tracheophyta</taxon>
        <taxon>Spermatophyta</taxon>
        <taxon>Magnoliopsida</taxon>
        <taxon>Proteales</taxon>
        <taxon>Proteaceae</taxon>
        <taxon>Protea</taxon>
    </lineage>
</organism>
<dbReference type="FunFam" id="1.10.3210.10:FF:000019">
    <property type="entry name" value="Probable GTP diphosphokinase CRSH, chloroplastic"/>
    <property type="match status" value="1"/>
</dbReference>
<keyword evidence="4" id="KW-0150">Chloroplast</keyword>
<evidence type="ECO:0000313" key="18">
    <source>
        <dbReference type="EMBL" id="KAJ4968404.1"/>
    </source>
</evidence>
<dbReference type="SMART" id="SM00054">
    <property type="entry name" value="EFh"/>
    <property type="match status" value="2"/>
</dbReference>
<feature type="domain" description="EF-hand" evidence="16">
    <location>
        <begin position="486"/>
        <end position="521"/>
    </location>
</feature>
<dbReference type="CDD" id="cd00051">
    <property type="entry name" value="EFh"/>
    <property type="match status" value="1"/>
</dbReference>
<dbReference type="InterPro" id="IPR043519">
    <property type="entry name" value="NT_sf"/>
</dbReference>
<dbReference type="SUPFAM" id="SSF47473">
    <property type="entry name" value="EF-hand"/>
    <property type="match status" value="1"/>
</dbReference>
<keyword evidence="15" id="KW-0342">GTP-binding</keyword>
<comment type="subcellular location">
    <subcellularLocation>
        <location evidence="1">Plastid</location>
        <location evidence="1">Chloroplast</location>
    </subcellularLocation>
</comment>
<dbReference type="GO" id="GO:0015969">
    <property type="term" value="P:guanosine tetraphosphate metabolic process"/>
    <property type="evidence" value="ECO:0007669"/>
    <property type="project" value="InterPro"/>
</dbReference>
<dbReference type="InterPro" id="IPR007685">
    <property type="entry name" value="RelA_SpoT"/>
</dbReference>
<dbReference type="PROSITE" id="PS50222">
    <property type="entry name" value="EF_HAND_2"/>
    <property type="match status" value="2"/>
</dbReference>
<keyword evidence="9" id="KW-0547">Nucleotide-binding</keyword>
<gene>
    <name evidence="18" type="ORF">NE237_015105</name>
</gene>
<evidence type="ECO:0000256" key="9">
    <source>
        <dbReference type="ARBA" id="ARBA00022741"/>
    </source>
</evidence>
<dbReference type="EC" id="2.7.6.5" evidence="3"/>
<keyword evidence="7" id="KW-0479">Metal-binding</keyword>
<dbReference type="SMART" id="SM00954">
    <property type="entry name" value="RelA_SpoT"/>
    <property type="match status" value="1"/>
</dbReference>
<dbReference type="GO" id="GO:0005509">
    <property type="term" value="F:calcium ion binding"/>
    <property type="evidence" value="ECO:0007669"/>
    <property type="project" value="InterPro"/>
</dbReference>
<dbReference type="GO" id="GO:0009507">
    <property type="term" value="C:chloroplast"/>
    <property type="evidence" value="ECO:0007669"/>
    <property type="project" value="UniProtKB-SubCell"/>
</dbReference>
<keyword evidence="6" id="KW-0808">Transferase</keyword>
<evidence type="ECO:0000256" key="6">
    <source>
        <dbReference type="ARBA" id="ARBA00022679"/>
    </source>
</evidence>
<dbReference type="GO" id="GO:0008728">
    <property type="term" value="F:GTP diphosphokinase activity"/>
    <property type="evidence" value="ECO:0007669"/>
    <property type="project" value="UniProtKB-EC"/>
</dbReference>
<evidence type="ECO:0000313" key="19">
    <source>
        <dbReference type="Proteomes" id="UP001141806"/>
    </source>
</evidence>
<keyword evidence="5" id="KW-0934">Plastid</keyword>
<dbReference type="Gene3D" id="3.30.460.10">
    <property type="entry name" value="Beta Polymerase, domain 2"/>
    <property type="match status" value="1"/>
</dbReference>
<proteinExistence type="inferred from homology"/>
<dbReference type="Pfam" id="PF04607">
    <property type="entry name" value="RelA_SpoT"/>
    <property type="match status" value="1"/>
</dbReference>
<dbReference type="InterPro" id="IPR018247">
    <property type="entry name" value="EF_Hand_1_Ca_BS"/>
</dbReference>
<evidence type="ECO:0000256" key="7">
    <source>
        <dbReference type="ARBA" id="ARBA00022723"/>
    </source>
</evidence>
<dbReference type="InterPro" id="IPR006674">
    <property type="entry name" value="HD_domain"/>
</dbReference>
<dbReference type="Pfam" id="PF13328">
    <property type="entry name" value="HD_4"/>
    <property type="match status" value="1"/>
</dbReference>
<evidence type="ECO:0000256" key="13">
    <source>
        <dbReference type="ARBA" id="ARBA00022946"/>
    </source>
</evidence>
<dbReference type="SUPFAM" id="SSF81301">
    <property type="entry name" value="Nucleotidyltransferase"/>
    <property type="match status" value="1"/>
</dbReference>
<evidence type="ECO:0000256" key="3">
    <source>
        <dbReference type="ARBA" id="ARBA00013251"/>
    </source>
</evidence>
<keyword evidence="19" id="KW-1185">Reference proteome</keyword>
<dbReference type="OrthoDB" id="427950at2759"/>
<dbReference type="GO" id="GO:0005524">
    <property type="term" value="F:ATP binding"/>
    <property type="evidence" value="ECO:0007669"/>
    <property type="project" value="UniProtKB-KW"/>
</dbReference>
<feature type="domain" description="EF-hand" evidence="16">
    <location>
        <begin position="523"/>
        <end position="555"/>
    </location>
</feature>
<keyword evidence="12" id="KW-0067">ATP-binding</keyword>
<dbReference type="PANTHER" id="PTHR21262:SF12">
    <property type="entry name" value="GTP DIPHOSPHOKINASE CRSH, CHLOROPLASTIC-RELATED"/>
    <property type="match status" value="1"/>
</dbReference>
<evidence type="ECO:0000259" key="16">
    <source>
        <dbReference type="PROSITE" id="PS50222"/>
    </source>
</evidence>
<dbReference type="Pfam" id="PF13499">
    <property type="entry name" value="EF-hand_7"/>
    <property type="match status" value="1"/>
</dbReference>
<dbReference type="PROSITE" id="PS00018">
    <property type="entry name" value="EF_HAND_1"/>
    <property type="match status" value="2"/>
</dbReference>
<dbReference type="SUPFAM" id="SSF109604">
    <property type="entry name" value="HD-domain/PDEase-like"/>
    <property type="match status" value="1"/>
</dbReference>
<keyword evidence="8" id="KW-0677">Repeat</keyword>
<keyword evidence="14" id="KW-0346">Stress response</keyword>
<dbReference type="CDD" id="cd05399">
    <property type="entry name" value="NT_Rel-Spo_like"/>
    <property type="match status" value="1"/>
</dbReference>
<sequence>MELKSQAFSLQPFSRTRVSGAGFSLLWKFNPNFTYGRGGGGGQRRRRCQRRNLALGVSLSFMGPSSTATAPKALELPGGRMVMELVRAFNELTERINVLSTSSSRLLFKSLKLSIPLLQALPFAPDGRSPLSKALSAALIIADLQMDAEVISAAILREVLEAGALTINEVGHHVGTSTAHLLHESWRLREIPTKVEVLDYDSAATLRKYCLTYYDIRALVLDLALKLDAMRHLDYLPRYEQQRLSLEVMNIYAPLAHAVGIGLLSLELEDLSFRYLFPNSYLYVDAWLRSHEIGSVPLIDMYKEQLLQCLKNDPVVTEMVDEIAIQGRYKSRYSTMKKLLKDGRKPEEVNDVLGLRVILKPRSGENMSEMGEKACFRAREMIQSLWKEIPQRSKDYISRPKANGYKSLHMAVDLSENGRTRPLMEIQIRSTEMDMLAAGGTASHSLYKGGLTDPEEAKRLKAIMMAAAELAALRLQDLPSASHRSLENGQRDQIFCLLDKNGDGRISIEELTEVMEELGAKGEDAREMMQLLDANSDGSLSSDEFDLFQNQVEVMRNLEDRDDKCKSLLDEKLQMTDRCSLIQVNNEELGHRLDHGAKPGTLVIVVTRTKKGINGKCNSCFLIDTRSSSPPCMCTP</sequence>
<evidence type="ECO:0000259" key="17">
    <source>
        <dbReference type="PROSITE" id="PS51831"/>
    </source>
</evidence>
<dbReference type="AlphaFoldDB" id="A0A9Q0KDE8"/>
<reference evidence="18" key="1">
    <citation type="journal article" date="2023" name="Plant J.">
        <title>The genome of the king protea, Protea cynaroides.</title>
        <authorList>
            <person name="Chang J."/>
            <person name="Duong T.A."/>
            <person name="Schoeman C."/>
            <person name="Ma X."/>
            <person name="Roodt D."/>
            <person name="Barker N."/>
            <person name="Li Z."/>
            <person name="Van de Peer Y."/>
            <person name="Mizrachi E."/>
        </authorList>
    </citation>
    <scope>NUCLEOTIDE SEQUENCE</scope>
    <source>
        <tissue evidence="18">Young leaves</tissue>
    </source>
</reference>
<evidence type="ECO:0000256" key="11">
    <source>
        <dbReference type="ARBA" id="ARBA00022837"/>
    </source>
</evidence>
<name>A0A9Q0KDE8_9MAGN</name>
<comment type="caution">
    <text evidence="18">The sequence shown here is derived from an EMBL/GenBank/DDBJ whole genome shotgun (WGS) entry which is preliminary data.</text>
</comment>
<evidence type="ECO:0000256" key="1">
    <source>
        <dbReference type="ARBA" id="ARBA00004229"/>
    </source>
</evidence>
<evidence type="ECO:0000256" key="2">
    <source>
        <dbReference type="ARBA" id="ARBA00007476"/>
    </source>
</evidence>
<accession>A0A9Q0KDE8</accession>
<dbReference type="GO" id="GO:0005525">
    <property type="term" value="F:GTP binding"/>
    <property type="evidence" value="ECO:0007669"/>
    <property type="project" value="UniProtKB-KW"/>
</dbReference>
<evidence type="ECO:0000256" key="10">
    <source>
        <dbReference type="ARBA" id="ARBA00022777"/>
    </source>
</evidence>
<evidence type="ECO:0000256" key="4">
    <source>
        <dbReference type="ARBA" id="ARBA00022528"/>
    </source>
</evidence>
<dbReference type="Gene3D" id="1.10.238.10">
    <property type="entry name" value="EF-hand"/>
    <property type="match status" value="1"/>
</dbReference>
<dbReference type="Proteomes" id="UP001141806">
    <property type="component" value="Unassembled WGS sequence"/>
</dbReference>
<comment type="similarity">
    <text evidence="2">Belongs to the RelA/SpoT family.</text>
</comment>
<dbReference type="InterPro" id="IPR011992">
    <property type="entry name" value="EF-hand-dom_pair"/>
</dbReference>
<dbReference type="PROSITE" id="PS51831">
    <property type="entry name" value="HD"/>
    <property type="match status" value="1"/>
</dbReference>
<keyword evidence="13" id="KW-0809">Transit peptide</keyword>
<dbReference type="InterPro" id="IPR002048">
    <property type="entry name" value="EF_hand_dom"/>
</dbReference>
<dbReference type="FunFam" id="1.10.238.10:FF:000287">
    <property type="entry name" value="Probable GTP diphosphokinase CRSH, chloroplastic"/>
    <property type="match status" value="1"/>
</dbReference>
<keyword evidence="10" id="KW-0418">Kinase</keyword>
<dbReference type="EMBL" id="JAMYWD010000006">
    <property type="protein sequence ID" value="KAJ4968404.1"/>
    <property type="molecule type" value="Genomic_DNA"/>
</dbReference>
<evidence type="ECO:0000256" key="5">
    <source>
        <dbReference type="ARBA" id="ARBA00022640"/>
    </source>
</evidence>